<keyword evidence="1" id="KW-0067">ATP-binding</keyword>
<accession>A0A7W7XBM8</accession>
<dbReference type="AlphaFoldDB" id="A0A7W7XBM8"/>
<dbReference type="Gene3D" id="3.40.50.300">
    <property type="entry name" value="P-loop containing nucleotide triphosphate hydrolases"/>
    <property type="match status" value="1"/>
</dbReference>
<evidence type="ECO:0000313" key="1">
    <source>
        <dbReference type="EMBL" id="MBB4982202.1"/>
    </source>
</evidence>
<gene>
    <name evidence="1" type="ORF">GGE06_003112</name>
</gene>
<organism evidence="1 2">
    <name type="scientific">Streptomyces nymphaeiformis</name>
    <dbReference type="NCBI Taxonomy" id="2663842"/>
    <lineage>
        <taxon>Bacteria</taxon>
        <taxon>Bacillati</taxon>
        <taxon>Actinomycetota</taxon>
        <taxon>Actinomycetes</taxon>
        <taxon>Kitasatosporales</taxon>
        <taxon>Streptomycetaceae</taxon>
        <taxon>Streptomyces</taxon>
    </lineage>
</organism>
<proteinExistence type="predicted"/>
<dbReference type="InterPro" id="IPR027417">
    <property type="entry name" value="P-loop_NTPase"/>
</dbReference>
<keyword evidence="1" id="KW-0347">Helicase</keyword>
<keyword evidence="2" id="KW-1185">Reference proteome</keyword>
<name>A0A7W7XBM8_9ACTN</name>
<keyword evidence="1" id="KW-0378">Hydrolase</keyword>
<reference evidence="1 2" key="1">
    <citation type="submission" date="2020-08" db="EMBL/GenBank/DDBJ databases">
        <title>Genomic Encyclopedia of Type Strains, Phase III (KMG-III): the genomes of soil and plant-associated and newly described type strains.</title>
        <authorList>
            <person name="Whitman W."/>
        </authorList>
    </citation>
    <scope>NUCLEOTIDE SEQUENCE [LARGE SCALE GENOMIC DNA]</scope>
    <source>
        <strain evidence="1 2">SFB5A</strain>
    </source>
</reference>
<dbReference type="SUPFAM" id="SSF52540">
    <property type="entry name" value="P-loop containing nucleoside triphosphate hydrolases"/>
    <property type="match status" value="1"/>
</dbReference>
<dbReference type="Proteomes" id="UP000582643">
    <property type="component" value="Unassembled WGS sequence"/>
</dbReference>
<protein>
    <submittedName>
        <fullName evidence="1">Superfamily II DNA/RNA helicase</fullName>
    </submittedName>
</protein>
<dbReference type="GO" id="GO:0004386">
    <property type="term" value="F:helicase activity"/>
    <property type="evidence" value="ECO:0007669"/>
    <property type="project" value="UniProtKB-KW"/>
</dbReference>
<evidence type="ECO:0000313" key="2">
    <source>
        <dbReference type="Proteomes" id="UP000582643"/>
    </source>
</evidence>
<dbReference type="EMBL" id="JACHJY010000004">
    <property type="protein sequence ID" value="MBB4982202.1"/>
    <property type="molecule type" value="Genomic_DNA"/>
</dbReference>
<sequence length="70" mass="7086">MPAREPAAQVTGALTPYARAVGPRLTTVVGGTAISRRAGVLRQGAEIVVAAPGRLGDLVTRGDRRPAAPA</sequence>
<comment type="caution">
    <text evidence="1">The sequence shown here is derived from an EMBL/GenBank/DDBJ whole genome shotgun (WGS) entry which is preliminary data.</text>
</comment>
<keyword evidence="1" id="KW-0547">Nucleotide-binding</keyword>